<protein>
    <submittedName>
        <fullName evidence="2">Uncharacterized protein</fullName>
    </submittedName>
</protein>
<dbReference type="Proteomes" id="UP001153269">
    <property type="component" value="Unassembled WGS sequence"/>
</dbReference>
<gene>
    <name evidence="2" type="ORF">PLEPLA_LOCUS35101</name>
</gene>
<feature type="region of interest" description="Disordered" evidence="1">
    <location>
        <begin position="1"/>
        <end position="20"/>
    </location>
</feature>
<accession>A0A9N7V7U8</accession>
<evidence type="ECO:0000313" key="3">
    <source>
        <dbReference type="Proteomes" id="UP001153269"/>
    </source>
</evidence>
<name>A0A9N7V7U8_PLEPL</name>
<comment type="caution">
    <text evidence="2">The sequence shown here is derived from an EMBL/GenBank/DDBJ whole genome shotgun (WGS) entry which is preliminary data.</text>
</comment>
<feature type="region of interest" description="Disordered" evidence="1">
    <location>
        <begin position="57"/>
        <end position="99"/>
    </location>
</feature>
<feature type="compositionally biased region" description="Polar residues" evidence="1">
    <location>
        <begin position="1"/>
        <end position="11"/>
    </location>
</feature>
<evidence type="ECO:0000256" key="1">
    <source>
        <dbReference type="SAM" id="MobiDB-lite"/>
    </source>
</evidence>
<evidence type="ECO:0000313" key="2">
    <source>
        <dbReference type="EMBL" id="CAB1447409.1"/>
    </source>
</evidence>
<sequence>MPRLENISTKCRSGGKVSPAPSQWRGLIVLPALNRQGPTLRFQMLASVSEGTGVPSVWLRSRSRGGSMGKGSHRRGSTPADSGGPAAPALPVAAEDGVD</sequence>
<dbReference type="EMBL" id="CADEAL010003946">
    <property type="protein sequence ID" value="CAB1447409.1"/>
    <property type="molecule type" value="Genomic_DNA"/>
</dbReference>
<reference evidence="2" key="1">
    <citation type="submission" date="2020-03" db="EMBL/GenBank/DDBJ databases">
        <authorList>
            <person name="Weist P."/>
        </authorList>
    </citation>
    <scope>NUCLEOTIDE SEQUENCE</scope>
</reference>
<keyword evidence="3" id="KW-1185">Reference proteome</keyword>
<feature type="compositionally biased region" description="Low complexity" evidence="1">
    <location>
        <begin position="85"/>
        <end position="99"/>
    </location>
</feature>
<proteinExistence type="predicted"/>
<dbReference type="AlphaFoldDB" id="A0A9N7V7U8"/>
<organism evidence="2 3">
    <name type="scientific">Pleuronectes platessa</name>
    <name type="common">European plaice</name>
    <dbReference type="NCBI Taxonomy" id="8262"/>
    <lineage>
        <taxon>Eukaryota</taxon>
        <taxon>Metazoa</taxon>
        <taxon>Chordata</taxon>
        <taxon>Craniata</taxon>
        <taxon>Vertebrata</taxon>
        <taxon>Euteleostomi</taxon>
        <taxon>Actinopterygii</taxon>
        <taxon>Neopterygii</taxon>
        <taxon>Teleostei</taxon>
        <taxon>Neoteleostei</taxon>
        <taxon>Acanthomorphata</taxon>
        <taxon>Carangaria</taxon>
        <taxon>Pleuronectiformes</taxon>
        <taxon>Pleuronectoidei</taxon>
        <taxon>Pleuronectidae</taxon>
        <taxon>Pleuronectes</taxon>
    </lineage>
</organism>